<dbReference type="PANTHER" id="PTHR36115:SF10">
    <property type="entry name" value="RDD DOMAIN-CONTAINING PROTEIN"/>
    <property type="match status" value="1"/>
</dbReference>
<feature type="transmembrane region" description="Helical" evidence="6">
    <location>
        <begin position="48"/>
        <end position="67"/>
    </location>
</feature>
<gene>
    <name evidence="8" type="ORF">L196_10364</name>
</gene>
<dbReference type="EMBL" id="ASHL01000011">
    <property type="protein sequence ID" value="EPD12362.1"/>
    <property type="molecule type" value="Genomic_DNA"/>
</dbReference>
<evidence type="ECO:0000256" key="2">
    <source>
        <dbReference type="ARBA" id="ARBA00022475"/>
    </source>
</evidence>
<evidence type="ECO:0000259" key="7">
    <source>
        <dbReference type="Pfam" id="PF06271"/>
    </source>
</evidence>
<feature type="domain" description="RDD" evidence="7">
    <location>
        <begin position="8"/>
        <end position="132"/>
    </location>
</feature>
<evidence type="ECO:0000313" key="8">
    <source>
        <dbReference type="EMBL" id="EPD12362.1"/>
    </source>
</evidence>
<keyword evidence="9" id="KW-1185">Reference proteome</keyword>
<evidence type="ECO:0000256" key="6">
    <source>
        <dbReference type="SAM" id="Phobius"/>
    </source>
</evidence>
<feature type="transmembrane region" description="Helical" evidence="6">
    <location>
        <begin position="96"/>
        <end position="119"/>
    </location>
</feature>
<dbReference type="Proteomes" id="UP000015462">
    <property type="component" value="Unassembled WGS sequence"/>
</dbReference>
<feature type="transmembrane region" description="Helical" evidence="6">
    <location>
        <begin position="16"/>
        <end position="36"/>
    </location>
</feature>
<comment type="subcellular location">
    <subcellularLocation>
        <location evidence="1">Cell membrane</location>
        <topology evidence="1">Multi-pass membrane protein</topology>
    </subcellularLocation>
</comment>
<sequence length="151" mass="17279">MPNLTKPPGLLRRLAIITYDALLLIAILFLATLVLLPFQDSHLFQPNSWLYSLYLLSVSFLFYGWFWTKSGQTLGLLAWKLKIANNKGQNISWRQALIRFTMAILSWGVLGLGVLWILVNKDRLSWHDIASNSRLIWVEKEPSAHSPDGED</sequence>
<keyword evidence="3 6" id="KW-0812">Transmembrane</keyword>
<dbReference type="GO" id="GO:0005886">
    <property type="term" value="C:plasma membrane"/>
    <property type="evidence" value="ECO:0007669"/>
    <property type="project" value="UniProtKB-SubCell"/>
</dbReference>
<dbReference type="Pfam" id="PF06271">
    <property type="entry name" value="RDD"/>
    <property type="match status" value="1"/>
</dbReference>
<protein>
    <submittedName>
        <fullName evidence="8">RDD domain-containing protein</fullName>
    </submittedName>
</protein>
<dbReference type="PANTHER" id="PTHR36115">
    <property type="entry name" value="PROLINE-RICH ANTIGEN HOMOLOG-RELATED"/>
    <property type="match status" value="1"/>
</dbReference>
<evidence type="ECO:0000313" key="9">
    <source>
        <dbReference type="Proteomes" id="UP000015462"/>
    </source>
</evidence>
<evidence type="ECO:0000256" key="4">
    <source>
        <dbReference type="ARBA" id="ARBA00022989"/>
    </source>
</evidence>
<name>A0AB33YZ94_9GAMM</name>
<accession>A0AB33YZ94</accession>
<reference evidence="8 9" key="1">
    <citation type="journal article" date="2013" name="Genome Announc.">
        <title>Genome Sequence of the Pyrene- and Fluoranthene-Degrading Bacterium Cycloclasticus sp. Strain PY97M.</title>
        <authorList>
            <person name="Cui Z."/>
            <person name="Xu G."/>
            <person name="Li Q."/>
            <person name="Gao W."/>
            <person name="Zheng L."/>
        </authorList>
    </citation>
    <scope>NUCLEOTIDE SEQUENCE [LARGE SCALE GENOMIC DNA]</scope>
    <source>
        <strain evidence="8 9">PY97M</strain>
    </source>
</reference>
<keyword evidence="2" id="KW-1003">Cell membrane</keyword>
<evidence type="ECO:0000256" key="1">
    <source>
        <dbReference type="ARBA" id="ARBA00004651"/>
    </source>
</evidence>
<evidence type="ECO:0000256" key="5">
    <source>
        <dbReference type="ARBA" id="ARBA00023136"/>
    </source>
</evidence>
<keyword evidence="4 6" id="KW-1133">Transmembrane helix</keyword>
<organism evidence="8 9">
    <name type="scientific">Cycloclasticus pugetii</name>
    <dbReference type="NCBI Taxonomy" id="34068"/>
    <lineage>
        <taxon>Bacteria</taxon>
        <taxon>Pseudomonadati</taxon>
        <taxon>Pseudomonadota</taxon>
        <taxon>Gammaproteobacteria</taxon>
        <taxon>Thiotrichales</taxon>
        <taxon>Piscirickettsiaceae</taxon>
        <taxon>Cycloclasticus</taxon>
    </lineage>
</organism>
<proteinExistence type="predicted"/>
<dbReference type="RefSeq" id="WP_016390914.1">
    <property type="nucleotide sequence ID" value="NZ_KE646811.1"/>
</dbReference>
<comment type="caution">
    <text evidence="8">The sequence shown here is derived from an EMBL/GenBank/DDBJ whole genome shotgun (WGS) entry which is preliminary data.</text>
</comment>
<dbReference type="AlphaFoldDB" id="A0AB33YZ94"/>
<keyword evidence="5 6" id="KW-0472">Membrane</keyword>
<dbReference type="InterPro" id="IPR010432">
    <property type="entry name" value="RDD"/>
</dbReference>
<dbReference type="InterPro" id="IPR051791">
    <property type="entry name" value="Pra-immunoreactive"/>
</dbReference>
<evidence type="ECO:0000256" key="3">
    <source>
        <dbReference type="ARBA" id="ARBA00022692"/>
    </source>
</evidence>